<gene>
    <name evidence="3" type="ORF">TraAM80_06212</name>
</gene>
<dbReference type="PANTHER" id="PTHR39666">
    <property type="entry name" value="RANBP2-TYPE DOMAIN-CONTAINING PROTEIN"/>
    <property type="match status" value="1"/>
</dbReference>
<feature type="compositionally biased region" description="Basic and acidic residues" evidence="2">
    <location>
        <begin position="1"/>
        <end position="13"/>
    </location>
</feature>
<accession>A0A422NB34</accession>
<protein>
    <submittedName>
        <fullName evidence="3">Uncharacterized protein</fullName>
    </submittedName>
</protein>
<evidence type="ECO:0000256" key="1">
    <source>
        <dbReference type="SAM" id="Coils"/>
    </source>
</evidence>
<feature type="compositionally biased region" description="Acidic residues" evidence="2">
    <location>
        <begin position="712"/>
        <end position="727"/>
    </location>
</feature>
<dbReference type="AlphaFoldDB" id="A0A422NB34"/>
<feature type="compositionally biased region" description="Basic and acidic residues" evidence="2">
    <location>
        <begin position="327"/>
        <end position="339"/>
    </location>
</feature>
<feature type="region of interest" description="Disordered" evidence="2">
    <location>
        <begin position="900"/>
        <end position="935"/>
    </location>
</feature>
<organism evidence="3 4">
    <name type="scientific">Trypanosoma rangeli</name>
    <dbReference type="NCBI Taxonomy" id="5698"/>
    <lineage>
        <taxon>Eukaryota</taxon>
        <taxon>Discoba</taxon>
        <taxon>Euglenozoa</taxon>
        <taxon>Kinetoplastea</taxon>
        <taxon>Metakinetoplastina</taxon>
        <taxon>Trypanosomatida</taxon>
        <taxon>Trypanosomatidae</taxon>
        <taxon>Trypanosoma</taxon>
        <taxon>Herpetosoma</taxon>
    </lineage>
</organism>
<name>A0A422NB34_TRYRA</name>
<evidence type="ECO:0000313" key="3">
    <source>
        <dbReference type="EMBL" id="RNF02690.1"/>
    </source>
</evidence>
<evidence type="ECO:0000313" key="4">
    <source>
        <dbReference type="Proteomes" id="UP000283634"/>
    </source>
</evidence>
<keyword evidence="4" id="KW-1185">Reference proteome</keyword>
<feature type="region of interest" description="Disordered" evidence="2">
    <location>
        <begin position="50"/>
        <end position="70"/>
    </location>
</feature>
<comment type="caution">
    <text evidence="3">The sequence shown here is derived from an EMBL/GenBank/DDBJ whole genome shotgun (WGS) entry which is preliminary data.</text>
</comment>
<evidence type="ECO:0000256" key="2">
    <source>
        <dbReference type="SAM" id="MobiDB-lite"/>
    </source>
</evidence>
<keyword evidence="1" id="KW-0175">Coiled coil</keyword>
<feature type="coiled-coil region" evidence="1">
    <location>
        <begin position="609"/>
        <end position="636"/>
    </location>
</feature>
<dbReference type="OMA" id="EDIACTH"/>
<feature type="region of interest" description="Disordered" evidence="2">
    <location>
        <begin position="705"/>
        <end position="727"/>
    </location>
</feature>
<dbReference type="EMBL" id="MKGL01000222">
    <property type="protein sequence ID" value="RNF02690.1"/>
    <property type="molecule type" value="Genomic_DNA"/>
</dbReference>
<feature type="coiled-coil region" evidence="1">
    <location>
        <begin position="417"/>
        <end position="583"/>
    </location>
</feature>
<dbReference type="RefSeq" id="XP_029237069.1">
    <property type="nucleotide sequence ID" value="XM_029383064.1"/>
</dbReference>
<feature type="region of interest" description="Disordered" evidence="2">
    <location>
        <begin position="1"/>
        <end position="33"/>
    </location>
</feature>
<dbReference type="OrthoDB" id="251672at2759"/>
<dbReference type="PANTHER" id="PTHR39666:SF1">
    <property type="entry name" value="NUCLEAR PORE COMPLEX NUP2_50_61 DOMAIN-CONTAINING PROTEIN"/>
    <property type="match status" value="1"/>
</dbReference>
<dbReference type="GeneID" id="40330145"/>
<dbReference type="Proteomes" id="UP000283634">
    <property type="component" value="Unassembled WGS sequence"/>
</dbReference>
<feature type="region of interest" description="Disordered" evidence="2">
    <location>
        <begin position="316"/>
        <end position="363"/>
    </location>
</feature>
<reference evidence="3 4" key="1">
    <citation type="journal article" date="2018" name="BMC Genomics">
        <title>Genomic comparison of Trypanosoma conorhini and Trypanosoma rangeli to Trypanosoma cruzi strains of high and low virulence.</title>
        <authorList>
            <person name="Bradwell K.R."/>
            <person name="Koparde V.N."/>
            <person name="Matveyev A.V."/>
            <person name="Serrano M.G."/>
            <person name="Alves J.M."/>
            <person name="Parikh H."/>
            <person name="Huang B."/>
            <person name="Lee V."/>
            <person name="Espinosa-Alvarez O."/>
            <person name="Ortiz P.A."/>
            <person name="Costa-Martins A.G."/>
            <person name="Teixeira M.M."/>
            <person name="Buck G.A."/>
        </authorList>
    </citation>
    <scope>NUCLEOTIDE SEQUENCE [LARGE SCALE GENOMIC DNA]</scope>
    <source>
        <strain evidence="3 4">AM80</strain>
    </source>
</reference>
<feature type="compositionally biased region" description="Low complexity" evidence="2">
    <location>
        <begin position="340"/>
        <end position="349"/>
    </location>
</feature>
<sequence length="935" mass="103919">MKKWWTDASREEQSFALSHANDGRGGSESSAAPAAAEDFFGGMKVVRTRHKRSAASTAGSHTPRGNSSVSVQLKKYASPVASAAESSPFFMRFEMPSSTVQDEVETPQVTQMRHRLERFFEVYDPSKLSQVENTIKAFVGREEELFMQLVSNYGPEPTELKASALPTGEKVLPPGSASETESAFDFISSGLKKQRCDKREGVAAKTQSSVVGSSYMHSKDAADLNSRQMSRNGDCTLQEVVDDVKPAFDFIVSRKAGTASSAYFVPSAAVAALNLVPESIAEGNDEAVVRDAEGMKAEAEATPHVCRNFLELNKDNNNMEDGTVVEENDKSSRSRDSKGSRGSNSSRNKVASSDAESEPETIWDRQRREVQDLQGDVLLARTKLSLVLDEIRSSIERRRDCMATVSKIENRIEQCVAQEAFEEAALLSDELEQLSSRVAELDGAPVRLLTSLNQQCDATVKVVQSLAQLLQRHRQELMDSKDDADRRVKKFIKDVKESLETRKEQLGAAFERARRLEESARREQSSLRERKTTLREKMLRQSEELQTLQGRISQEKMEVDAEIAVLEAKLATLRQKSAEKMAELEDVTSTLARMGAEQESMERDIDNFFNEEEKRIRGVTADMEQLQKESDVLRVEEEAFDTKRESMLSELENDVMRIEGYEQRRRLLETVTLLDLQKYTNAVVELLQLRNAGRGVLFAAPSLTLSGAEAGEPQEEEEEEEGEEEEEEWPLLHVSRLQKQLSTLNADDVTCEALVASLGAQLAEMRNNIPLLEAVKKSAATALRFKEAQLKADEIRRLTASIAEYTAAIDAAQERMRANALKRSSLQKKITEERAKAAVRMRGFLASYRDALEAAAMATSANATPNVLQLAPNDQGHDDLAEAMQRLMTTLRQECSEMSFAEQEENAAGGDDSLEEILNGTTTSGGNVNLDEQEV</sequence>
<proteinExistence type="predicted"/>
<feature type="compositionally biased region" description="Polar residues" evidence="2">
    <location>
        <begin position="54"/>
        <end position="70"/>
    </location>
</feature>